<dbReference type="Proteomes" id="UP000184074">
    <property type="component" value="Unassembled WGS sequence"/>
</dbReference>
<gene>
    <name evidence="2" type="ORF">SAMN05444003_1250</name>
</gene>
<protein>
    <submittedName>
        <fullName evidence="2">Uncharacterized protein</fullName>
    </submittedName>
</protein>
<feature type="compositionally biased region" description="Basic residues" evidence="1">
    <location>
        <begin position="109"/>
        <end position="124"/>
    </location>
</feature>
<keyword evidence="3" id="KW-1185">Reference proteome</keyword>
<dbReference type="AntiFam" id="ANF00041">
    <property type="entry name" value="Antisense to RNaseP"/>
</dbReference>
<organism evidence="2 3">
    <name type="scientific">Cognatiyoonia sediminum</name>
    <dbReference type="NCBI Taxonomy" id="1508389"/>
    <lineage>
        <taxon>Bacteria</taxon>
        <taxon>Pseudomonadati</taxon>
        <taxon>Pseudomonadota</taxon>
        <taxon>Alphaproteobacteria</taxon>
        <taxon>Rhodobacterales</taxon>
        <taxon>Paracoccaceae</taxon>
        <taxon>Cognatiyoonia</taxon>
    </lineage>
</organism>
<evidence type="ECO:0000313" key="3">
    <source>
        <dbReference type="Proteomes" id="UP000184074"/>
    </source>
</evidence>
<evidence type="ECO:0000256" key="1">
    <source>
        <dbReference type="SAM" id="MobiDB-lite"/>
    </source>
</evidence>
<sequence length="152" mass="16715">MDDHSSKVPVASHPLAANPDHLGLKPPRGCPREVPIWHCSWWGLPCRLRCRSRGGLLPHRFTVTLHARPSVLCGAFPGVAPAGRYPAPLLCGVRTFLDPRSSPVPRSSSHPRKCAPKPKWRLRQRGSVARGSRSLRDRCRQAGQSHEGGTAF</sequence>
<proteinExistence type="predicted"/>
<dbReference type="AlphaFoldDB" id="A0A1M5N8T9"/>
<name>A0A1M5N8T9_9RHOB</name>
<feature type="region of interest" description="Disordered" evidence="1">
    <location>
        <begin position="100"/>
        <end position="152"/>
    </location>
</feature>
<dbReference type="AntiFam" id="ANF00045">
    <property type="entry name" value="Antisense to RNaseP"/>
</dbReference>
<reference evidence="2 3" key="1">
    <citation type="submission" date="2016-11" db="EMBL/GenBank/DDBJ databases">
        <authorList>
            <person name="Jaros S."/>
            <person name="Januszkiewicz K."/>
            <person name="Wedrychowicz H."/>
        </authorList>
    </citation>
    <scope>NUCLEOTIDE SEQUENCE [LARGE SCALE GENOMIC DNA]</scope>
    <source>
        <strain evidence="2 3">DSM 28715</strain>
    </source>
</reference>
<evidence type="ECO:0000313" key="2">
    <source>
        <dbReference type="EMBL" id="SHG85964.1"/>
    </source>
</evidence>
<accession>A0A1M5N8T9</accession>
<feature type="region of interest" description="Disordered" evidence="1">
    <location>
        <begin position="1"/>
        <end position="23"/>
    </location>
</feature>
<dbReference type="EMBL" id="FQXB01000001">
    <property type="protein sequence ID" value="SHG85964.1"/>
    <property type="molecule type" value="Genomic_DNA"/>
</dbReference>